<accession>A3VFK0</accession>
<feature type="transmembrane region" description="Helical" evidence="1">
    <location>
        <begin position="6"/>
        <end position="27"/>
    </location>
</feature>
<dbReference type="AlphaFoldDB" id="A3VFK0"/>
<keyword evidence="1" id="KW-0472">Membrane</keyword>
<evidence type="ECO:0000313" key="2">
    <source>
        <dbReference type="EMBL" id="EAQ13115.1"/>
    </source>
</evidence>
<organism evidence="2 3">
    <name type="scientific">Maritimibacter alkaliphilus HTCC2654</name>
    <dbReference type="NCBI Taxonomy" id="314271"/>
    <lineage>
        <taxon>Bacteria</taxon>
        <taxon>Pseudomonadati</taxon>
        <taxon>Pseudomonadota</taxon>
        <taxon>Alphaproteobacteria</taxon>
        <taxon>Rhodobacterales</taxon>
        <taxon>Roseobacteraceae</taxon>
        <taxon>Maritimibacter</taxon>
    </lineage>
</organism>
<keyword evidence="1" id="KW-1133">Transmembrane helix</keyword>
<sequence>MKAEDFTMPLWLLGTIVVVGLAAIWLIMRVYGFDRPLVLTHDIAAEEFATDNPGLVPEDIHLAKSGQSALIHAGGSTYVLWVMGQDVATHNVARARVSEADTGLTLRLPDFAAPRVTLTLTEDEKARWKPMIEEAA</sequence>
<dbReference type="Proteomes" id="UP000002931">
    <property type="component" value="Unassembled WGS sequence"/>
</dbReference>
<protein>
    <submittedName>
        <fullName evidence="2">Uncharacterized protein</fullName>
    </submittedName>
</protein>
<reference evidence="2 3" key="1">
    <citation type="journal article" date="2010" name="J. Bacteriol.">
        <title>Genome sequences of Pelagibaca bermudensis HTCC2601T and Maritimibacter alkaliphilus HTCC2654T, the type strains of two marine Roseobacter genera.</title>
        <authorList>
            <person name="Thrash J.C."/>
            <person name="Cho J.C."/>
            <person name="Ferriera S."/>
            <person name="Johnson J."/>
            <person name="Vergin K.L."/>
            <person name="Giovannoni S.J."/>
        </authorList>
    </citation>
    <scope>NUCLEOTIDE SEQUENCE [LARGE SCALE GENOMIC DNA]</scope>
    <source>
        <strain evidence="2 3">HTCC2654</strain>
    </source>
</reference>
<keyword evidence="1" id="KW-0812">Transmembrane</keyword>
<proteinExistence type="predicted"/>
<evidence type="ECO:0000313" key="3">
    <source>
        <dbReference type="Proteomes" id="UP000002931"/>
    </source>
</evidence>
<gene>
    <name evidence="2" type="ORF">RB2654_11473</name>
</gene>
<dbReference type="HOGENOM" id="CLU_1843641_0_0_5"/>
<name>A3VFK0_9RHOB</name>
<comment type="caution">
    <text evidence="2">The sequence shown here is derived from an EMBL/GenBank/DDBJ whole genome shotgun (WGS) entry which is preliminary data.</text>
</comment>
<dbReference type="STRING" id="314271.RB2654_11473"/>
<evidence type="ECO:0000256" key="1">
    <source>
        <dbReference type="SAM" id="Phobius"/>
    </source>
</evidence>
<dbReference type="EMBL" id="AAMT01000006">
    <property type="protein sequence ID" value="EAQ13115.1"/>
    <property type="molecule type" value="Genomic_DNA"/>
</dbReference>
<keyword evidence="3" id="KW-1185">Reference proteome</keyword>